<dbReference type="InterPro" id="IPR005149">
    <property type="entry name" value="Tscrpt_reg_PadR_N"/>
</dbReference>
<dbReference type="InterPro" id="IPR036388">
    <property type="entry name" value="WH-like_DNA-bd_sf"/>
</dbReference>
<accession>A0ABT0CBM1</accession>
<keyword evidence="4" id="KW-1185">Reference proteome</keyword>
<dbReference type="Pfam" id="PF10400">
    <property type="entry name" value="Vir_act_alpha_C"/>
    <property type="match status" value="1"/>
</dbReference>
<dbReference type="RefSeq" id="WP_244350462.1">
    <property type="nucleotide sequence ID" value="NZ_JAFIRA010000022.1"/>
</dbReference>
<dbReference type="SUPFAM" id="SSF46785">
    <property type="entry name" value="Winged helix' DNA-binding domain"/>
    <property type="match status" value="1"/>
</dbReference>
<evidence type="ECO:0000313" key="4">
    <source>
        <dbReference type="Proteomes" id="UP000830835"/>
    </source>
</evidence>
<dbReference type="PANTHER" id="PTHR43252">
    <property type="entry name" value="TRANSCRIPTIONAL REGULATOR YQJI"/>
    <property type="match status" value="1"/>
</dbReference>
<feature type="domain" description="Transcription regulator PadR N-terminal" evidence="1">
    <location>
        <begin position="7"/>
        <end position="80"/>
    </location>
</feature>
<name>A0ABT0CBM1_THEVL</name>
<dbReference type="Proteomes" id="UP000830835">
    <property type="component" value="Unassembled WGS sequence"/>
</dbReference>
<organism evidence="3 4">
    <name type="scientific">Thermostichus vulcanus str. 'Rupite'</name>
    <dbReference type="NCBI Taxonomy" id="2813851"/>
    <lineage>
        <taxon>Bacteria</taxon>
        <taxon>Bacillati</taxon>
        <taxon>Cyanobacteriota</taxon>
        <taxon>Cyanophyceae</taxon>
        <taxon>Thermostichales</taxon>
        <taxon>Thermostichaceae</taxon>
        <taxon>Thermostichus</taxon>
    </lineage>
</organism>
<protein>
    <submittedName>
        <fullName evidence="3">PadR family transcriptional regulator</fullName>
    </submittedName>
</protein>
<dbReference type="Gene3D" id="6.10.140.190">
    <property type="match status" value="1"/>
</dbReference>
<proteinExistence type="predicted"/>
<dbReference type="Gene3D" id="1.10.10.10">
    <property type="entry name" value="Winged helix-like DNA-binding domain superfamily/Winged helix DNA-binding domain"/>
    <property type="match status" value="1"/>
</dbReference>
<gene>
    <name evidence="3" type="ORF">JX360_09735</name>
</gene>
<dbReference type="Pfam" id="PF03551">
    <property type="entry name" value="PadR"/>
    <property type="match status" value="1"/>
</dbReference>
<evidence type="ECO:0000259" key="2">
    <source>
        <dbReference type="Pfam" id="PF10400"/>
    </source>
</evidence>
<dbReference type="InterPro" id="IPR018309">
    <property type="entry name" value="Tscrpt_reg_PadR_C"/>
</dbReference>
<dbReference type="InterPro" id="IPR036390">
    <property type="entry name" value="WH_DNA-bd_sf"/>
</dbReference>
<evidence type="ECO:0000313" key="3">
    <source>
        <dbReference type="EMBL" id="MCJ2543184.1"/>
    </source>
</evidence>
<comment type="caution">
    <text evidence="3">The sequence shown here is derived from an EMBL/GenBank/DDBJ whole genome shotgun (WGS) entry which is preliminary data.</text>
</comment>
<reference evidence="3" key="1">
    <citation type="submission" date="2021-02" db="EMBL/GenBank/DDBJ databases">
        <title>The CRISPR/cas machinery reduction and long-range gene transfer in the hot spring cyanobacterium Synechococcus.</title>
        <authorList>
            <person name="Dvorak P."/>
            <person name="Jahodarova E."/>
            <person name="Hasler P."/>
            <person name="Poulickova A."/>
        </authorList>
    </citation>
    <scope>NUCLEOTIDE SEQUENCE</scope>
    <source>
        <strain evidence="3">Rupite</strain>
    </source>
</reference>
<sequence>MALTHAILAALQEEPCSGYDLMKRFDGSVGFFWQASHQQIYRELSKLEDLGLLQSEAIRQAHRPDKKIYRVTDKGLNYLRQWILEPGAASPTRDELLVKTFAGHLVDWPAFKALLEQQRGQHLERLAIYRRIEATYFSDPQTLPRPYRFQYATLRKGIRSEESWLAWCEEIMTLLQPD</sequence>
<feature type="domain" description="Transcription regulator PadR C-terminal" evidence="2">
    <location>
        <begin position="92"/>
        <end position="175"/>
    </location>
</feature>
<evidence type="ECO:0000259" key="1">
    <source>
        <dbReference type="Pfam" id="PF03551"/>
    </source>
</evidence>
<dbReference type="EMBL" id="JAFIRA010000022">
    <property type="protein sequence ID" value="MCJ2543184.1"/>
    <property type="molecule type" value="Genomic_DNA"/>
</dbReference>
<dbReference type="PANTHER" id="PTHR43252:SF4">
    <property type="entry name" value="TRANSCRIPTIONAL REGULATORY PROTEIN"/>
    <property type="match status" value="1"/>
</dbReference>